<evidence type="ECO:0000313" key="2">
    <source>
        <dbReference type="Proteomes" id="UP001145114"/>
    </source>
</evidence>
<organism evidence="1 2">
    <name type="scientific">Spiromyces aspiralis</name>
    <dbReference type="NCBI Taxonomy" id="68401"/>
    <lineage>
        <taxon>Eukaryota</taxon>
        <taxon>Fungi</taxon>
        <taxon>Fungi incertae sedis</taxon>
        <taxon>Zoopagomycota</taxon>
        <taxon>Kickxellomycotina</taxon>
        <taxon>Kickxellomycetes</taxon>
        <taxon>Kickxellales</taxon>
        <taxon>Kickxellaceae</taxon>
        <taxon>Spiromyces</taxon>
    </lineage>
</organism>
<keyword evidence="1" id="KW-0012">Acyltransferase</keyword>
<gene>
    <name evidence="1" type="primary">POT1</name>
    <name evidence="1" type="ORF">EV182_004888</name>
</gene>
<protein>
    <submittedName>
        <fullName evidence="1">3-ketoacyl-CoA thiolase with broad chain length specificity</fullName>
        <ecNumber evidence="1">2.3.1.16</ecNumber>
    </submittedName>
</protein>
<name>A0ACC1HE13_9FUNG</name>
<feature type="non-terminal residue" evidence="1">
    <location>
        <position position="1"/>
    </location>
</feature>
<evidence type="ECO:0000313" key="1">
    <source>
        <dbReference type="EMBL" id="KAJ1673615.1"/>
    </source>
</evidence>
<dbReference type="Proteomes" id="UP001145114">
    <property type="component" value="Unassembled WGS sequence"/>
</dbReference>
<accession>A0ACC1HE13</accession>
<reference evidence="1" key="1">
    <citation type="submission" date="2022-06" db="EMBL/GenBank/DDBJ databases">
        <title>Phylogenomic reconstructions and comparative analyses of Kickxellomycotina fungi.</title>
        <authorList>
            <person name="Reynolds N.K."/>
            <person name="Stajich J.E."/>
            <person name="Barry K."/>
            <person name="Grigoriev I.V."/>
            <person name="Crous P."/>
            <person name="Smith M.E."/>
        </authorList>
    </citation>
    <scope>NUCLEOTIDE SEQUENCE</scope>
    <source>
        <strain evidence="1">RSA 2271</strain>
    </source>
</reference>
<comment type="caution">
    <text evidence="1">The sequence shown here is derived from an EMBL/GenBank/DDBJ whole genome shotgun (WGS) entry which is preliminary data.</text>
</comment>
<dbReference type="EMBL" id="JAMZIH010006749">
    <property type="protein sequence ID" value="KAJ1673615.1"/>
    <property type="molecule type" value="Genomic_DNA"/>
</dbReference>
<keyword evidence="1" id="KW-0808">Transferase</keyword>
<proteinExistence type="predicted"/>
<keyword evidence="2" id="KW-1185">Reference proteome</keyword>
<dbReference type="EC" id="2.3.1.16" evidence="1"/>
<sequence length="396" mass="41575">LGVKHPDDVVIVAALRTPITRARKGGFKDTAPEYMLAAVLKGLTNRTKLDPALVEDIAVGNVCMPNGGATHARMAMLHAGFPESSCVHTVNRQCSSGLQAVVQIAHAIQTGSIEIGIGAGVESMTFYYNPRTMIDVEKLSPDVTATPAATSCLIPMGITSDNVAHEFGVDRAKQDQFAALSHARAAKAQSAGLFNDEILPVKTKIVDKDGNEQEVLVDRDDGVRPGTSPEALAKLWPVFNKDGATTAGNSSQVSDGAAAVLLMKRSKAQSLGLPILGKFVTSAVKGVPPHIMGIGPAFAIPAAVQKAGISIQDLDIVELNEAFASQAVYCIEKLGLDIDRVNPKGGAIAIGHPLGCTGARQISTLFTELKRQDKRIGAVSMCIGSGMGMCAIFERE</sequence>